<keyword evidence="1" id="KW-1133">Transmembrane helix</keyword>
<dbReference type="RefSeq" id="WP_011813706.1">
    <property type="nucleotide sequence ID" value="NC_008789.1"/>
</dbReference>
<gene>
    <name evidence="2" type="ordered locus">Hhal_0907</name>
</gene>
<organism evidence="2 3">
    <name type="scientific">Halorhodospira halophila (strain DSM 244 / SL1)</name>
    <name type="common">Ectothiorhodospira halophila (strain DSM 244 / SL1)</name>
    <dbReference type="NCBI Taxonomy" id="349124"/>
    <lineage>
        <taxon>Bacteria</taxon>
        <taxon>Pseudomonadati</taxon>
        <taxon>Pseudomonadota</taxon>
        <taxon>Gammaproteobacteria</taxon>
        <taxon>Chromatiales</taxon>
        <taxon>Ectothiorhodospiraceae</taxon>
        <taxon>Halorhodospira</taxon>
    </lineage>
</organism>
<accession>A1WVH1</accession>
<name>A1WVH1_HALHL</name>
<keyword evidence="1" id="KW-0812">Transmembrane</keyword>
<reference evidence="3" key="1">
    <citation type="submission" date="2006-12" db="EMBL/GenBank/DDBJ databases">
        <title>Complete sequence of Halorhodospira halophila SL1.</title>
        <authorList>
            <consortium name="US DOE Joint Genome Institute"/>
            <person name="Copeland A."/>
            <person name="Lucas S."/>
            <person name="Lapidus A."/>
            <person name="Barry K."/>
            <person name="Detter J.C."/>
            <person name="Glavina del Rio T."/>
            <person name="Hammon N."/>
            <person name="Israni S."/>
            <person name="Dalin E."/>
            <person name="Tice H."/>
            <person name="Pitluck S."/>
            <person name="Saunders E."/>
            <person name="Brettin T."/>
            <person name="Bruce D."/>
            <person name="Han C."/>
            <person name="Tapia R."/>
            <person name="Schmutz J."/>
            <person name="Larimer F."/>
            <person name="Land M."/>
            <person name="Hauser L."/>
            <person name="Kyrpides N."/>
            <person name="Mikhailova N."/>
            <person name="Hoff W."/>
            <person name="Richardson P."/>
        </authorList>
    </citation>
    <scope>NUCLEOTIDE SEQUENCE [LARGE SCALE GENOMIC DNA]</scope>
    <source>
        <strain evidence="3">DSM 244 / SL1</strain>
    </source>
</reference>
<dbReference type="EMBL" id="CP000544">
    <property type="protein sequence ID" value="ABM61683.1"/>
    <property type="molecule type" value="Genomic_DNA"/>
</dbReference>
<dbReference type="KEGG" id="hha:Hhal_0907"/>
<dbReference type="AlphaFoldDB" id="A1WVH1"/>
<dbReference type="HOGENOM" id="CLU_3118465_0_0_6"/>
<dbReference type="Proteomes" id="UP000000647">
    <property type="component" value="Chromosome"/>
</dbReference>
<keyword evidence="1" id="KW-0472">Membrane</keyword>
<protein>
    <submittedName>
        <fullName evidence="2">Uncharacterized protein</fullName>
    </submittedName>
</protein>
<reference evidence="2 3" key="2">
    <citation type="journal article" date="2013" name="Stand. Genomic Sci.">
        <title>Complete genome sequence of Halorhodospira halophila SL1.</title>
        <authorList>
            <person name="Challacombe J.F."/>
            <person name="Majid S."/>
            <person name="Deole R."/>
            <person name="Brettin T.S."/>
            <person name="Bruce D."/>
            <person name="Delano S.F."/>
            <person name="Detter J.C."/>
            <person name="Gleasner C.D."/>
            <person name="Han C.S."/>
            <person name="Misra M."/>
            <person name="Reitenga K.G."/>
            <person name="Mikhailova N."/>
            <person name="Woyke T."/>
            <person name="Pitluck S."/>
            <person name="Nolan M."/>
            <person name="Land M.L."/>
            <person name="Saunders E."/>
            <person name="Tapia R."/>
            <person name="Lapidus A."/>
            <person name="Ivanova N."/>
            <person name="Hoff W.D."/>
        </authorList>
    </citation>
    <scope>NUCLEOTIDE SEQUENCE [LARGE SCALE GENOMIC DNA]</scope>
    <source>
        <strain evidence="3">DSM 244 / SL1</strain>
    </source>
</reference>
<feature type="transmembrane region" description="Helical" evidence="1">
    <location>
        <begin position="31"/>
        <end position="47"/>
    </location>
</feature>
<keyword evidence="3" id="KW-1185">Reference proteome</keyword>
<evidence type="ECO:0000256" key="1">
    <source>
        <dbReference type="SAM" id="Phobius"/>
    </source>
</evidence>
<evidence type="ECO:0000313" key="3">
    <source>
        <dbReference type="Proteomes" id="UP000000647"/>
    </source>
</evidence>
<dbReference type="STRING" id="349124.Hhal_0907"/>
<evidence type="ECO:0000313" key="2">
    <source>
        <dbReference type="EMBL" id="ABM61683.1"/>
    </source>
</evidence>
<sequence length="50" mass="5267">MPGVLMLLGMAVLIVAGIAVRDRTEVISNTAFILAAVLLILAILAFTRTI</sequence>
<proteinExistence type="predicted"/>